<sequence length="624" mass="70379">MKLKKVILENFRSYKDRVSIEFDDLTAFIGKNDIGKSTILEALEIYFNNSLVKIEQADLCVHSDSPLVRIGCVFTDLPNEIVIDSTAKTTLQEEFLLNKDDQLEIHKVYDCSKKTLTPNVFIVANHPENESCSDLLQLTRPQLTKKLKDLGIDEGQVDDMRSNVSIRQGIYNNMDNLELRIKEVPLAKGDAKSVWDKLKMEIPIYSLFQSDRPSLDGDSEVQDPMKLAIKESLESVQKELDSIKKSVEESAMKVAAGTLEKLKEMDESLANQLTPQFIEEPKWDKIFKLSLDGDDSIPINKRGSGVRRLILLNFFRAEAERKQTENNTRGIIYAIEEPETAQHPSNQILLANAFKALSETGSSQVIMTTHVPGFAGLLPVESLRFIKEYMDVKQIINAKINKDIVQEVAETLGVLPSINDTVKVLVFVEGIHDVSTIKTFSRIVSENNNGIINFCEDDRVAIIPSGGSTLKGWVEQQYLKTLGLPEVHIYDSDNMNPPKYQKYCDIVNAKEDGSKAFSTVKRELENYISPQAIKEVLGIDISITSECDVPNLIARMIHAHNSPKPWEDVKDEKKKEKEGKVKRKLNNQVVQAMTYDQLCSIDTEKEVESWLLVISDLCNVSVPN</sequence>
<feature type="domain" description="Endonuclease GajA/Old nuclease/RecF-like AAA" evidence="1">
    <location>
        <begin position="1"/>
        <end position="375"/>
    </location>
</feature>
<dbReference type="InterPro" id="IPR041685">
    <property type="entry name" value="AAA_GajA/Old/RecF-like"/>
</dbReference>
<dbReference type="SUPFAM" id="SSF52540">
    <property type="entry name" value="P-loop containing nucleoside triphosphate hydrolases"/>
    <property type="match status" value="1"/>
</dbReference>
<reference evidence="2 3" key="1">
    <citation type="submission" date="2021-01" db="EMBL/GenBank/DDBJ databases">
        <title>Genomic Encyclopedia of Type Strains, Phase IV (KMG-IV): sequencing the most valuable type-strain genomes for metagenomic binning, comparative biology and taxonomic classification.</title>
        <authorList>
            <person name="Goeker M."/>
        </authorList>
    </citation>
    <scope>NUCLEOTIDE SEQUENCE [LARGE SCALE GENOMIC DNA]</scope>
    <source>
        <strain evidence="2 3">DSM 23711</strain>
    </source>
</reference>
<proteinExistence type="predicted"/>
<dbReference type="Proteomes" id="UP001296943">
    <property type="component" value="Unassembled WGS sequence"/>
</dbReference>
<name>A0ABS2N487_9BACI</name>
<keyword evidence="2" id="KW-0378">Hydrolase</keyword>
<dbReference type="Gene3D" id="3.40.50.300">
    <property type="entry name" value="P-loop containing nucleotide triphosphate hydrolases"/>
    <property type="match status" value="1"/>
</dbReference>
<dbReference type="PANTHER" id="PTHR43581:SF4">
    <property type="entry name" value="ATP_GTP PHOSPHATASE"/>
    <property type="match status" value="1"/>
</dbReference>
<keyword evidence="3" id="KW-1185">Reference proteome</keyword>
<dbReference type="EMBL" id="JAFBDR010000023">
    <property type="protein sequence ID" value="MBM7572938.1"/>
    <property type="molecule type" value="Genomic_DNA"/>
</dbReference>
<gene>
    <name evidence="2" type="ORF">JOC48_003470</name>
</gene>
<evidence type="ECO:0000259" key="1">
    <source>
        <dbReference type="Pfam" id="PF13175"/>
    </source>
</evidence>
<dbReference type="PANTHER" id="PTHR43581">
    <property type="entry name" value="ATP/GTP PHOSPHATASE"/>
    <property type="match status" value="1"/>
</dbReference>
<dbReference type="Pfam" id="PF13175">
    <property type="entry name" value="AAA_15"/>
    <property type="match status" value="1"/>
</dbReference>
<keyword evidence="2" id="KW-0540">Nuclease</keyword>
<comment type="caution">
    <text evidence="2">The sequence shown here is derived from an EMBL/GenBank/DDBJ whole genome shotgun (WGS) entry which is preliminary data.</text>
</comment>
<dbReference type="RefSeq" id="WP_204501612.1">
    <property type="nucleotide sequence ID" value="NZ_JAFBDR010000023.1"/>
</dbReference>
<dbReference type="InterPro" id="IPR051396">
    <property type="entry name" value="Bact_Antivir_Def_Nuclease"/>
</dbReference>
<keyword evidence="2" id="KW-0255">Endonuclease</keyword>
<dbReference type="InterPro" id="IPR027417">
    <property type="entry name" value="P-loop_NTPase"/>
</dbReference>
<dbReference type="GO" id="GO:0004519">
    <property type="term" value="F:endonuclease activity"/>
    <property type="evidence" value="ECO:0007669"/>
    <property type="project" value="UniProtKB-KW"/>
</dbReference>
<organism evidence="2 3">
    <name type="scientific">Aquibacillus albus</name>
    <dbReference type="NCBI Taxonomy" id="1168171"/>
    <lineage>
        <taxon>Bacteria</taxon>
        <taxon>Bacillati</taxon>
        <taxon>Bacillota</taxon>
        <taxon>Bacilli</taxon>
        <taxon>Bacillales</taxon>
        <taxon>Bacillaceae</taxon>
        <taxon>Aquibacillus</taxon>
    </lineage>
</organism>
<evidence type="ECO:0000313" key="2">
    <source>
        <dbReference type="EMBL" id="MBM7572938.1"/>
    </source>
</evidence>
<evidence type="ECO:0000313" key="3">
    <source>
        <dbReference type="Proteomes" id="UP001296943"/>
    </source>
</evidence>
<protein>
    <submittedName>
        <fullName evidence="2">ATP-dependent endonuclease of OLD family</fullName>
    </submittedName>
</protein>
<accession>A0ABS2N487</accession>